<gene>
    <name evidence="4" type="ORF">CSSPJE1EN1_LOCUS19065</name>
</gene>
<evidence type="ECO:0000256" key="2">
    <source>
        <dbReference type="ARBA" id="ARBA00022737"/>
    </source>
</evidence>
<feature type="region of interest" description="Disordered" evidence="3">
    <location>
        <begin position="348"/>
        <end position="368"/>
    </location>
</feature>
<keyword evidence="2" id="KW-0677">Repeat</keyword>
<reference evidence="4" key="1">
    <citation type="submission" date="2024-02" db="EMBL/GenBank/DDBJ databases">
        <authorList>
            <consortium name="ELIXIR-Norway"/>
            <consortium name="Elixir Norway"/>
        </authorList>
    </citation>
    <scope>NUCLEOTIDE SEQUENCE</scope>
</reference>
<dbReference type="InterPro" id="IPR032675">
    <property type="entry name" value="LRR_dom_sf"/>
</dbReference>
<sequence length="705" mass="78479">MTDYFELTPTSLKKLCRDLKLYSSCPELNEVIHLHQKGILKIQNLHEYTGLRTLYLECNAISKIENLEPLLNLRCLYLNQNLVEIVEGLDSLKQLEIIDLAENQIRTVMGLKDCPELRQLNLSGNRIKTAGDVAHLLECKNLQSLDMSNNNIDEEEALEILRCLPLNLLRLSGNPIINSTSHYRKKTVATMPTLHYLDESPVFVKEKRLAAAWTAGGHEAEKEMRDAIHKEEADTRNMHRKAFDDMIANAKKEHREKALQNKIRAQEILERLQETTVITDCNKADLSDNTSSGSRDHQAMVAAADEDDHAQLVPPLETCNILQENNSLTDMTNNIITTRSADQISTAKKRGASNLNPCNEAQSEESPPKLLKAASTGTVPQQAADDQMEVETSPLVSLAAARDFMDLDCGNADDHPQSCPVDSSDEQQILECPFLTGGGGGGIIDLIAEQSSTIAVLQSNVEQQIFCIEESSLGTLQDVPDDVELGNCSNEVCCNYSSPAAAAAAARPGRRSEEAAEETRNVWAEKERDFKRDLQERVLRKAAADAEETLESARKRLTINTHHPHGVLQQQQSCLQQQPQLQLHAGTTADDPDRAAADDHEQLQVVDEASFNNHMQAARPIIWGTTIYRDLWTKAATIDDDVVEEDQEEQQQEEDEEDNNMIQVDVMTPTSSSASPAISISEDVTLESDHSFVEMSHQMMETAWS</sequence>
<feature type="compositionally biased region" description="Polar residues" evidence="3">
    <location>
        <begin position="353"/>
        <end position="365"/>
    </location>
</feature>
<organism evidence="4 5">
    <name type="scientific">Sphagnum jensenii</name>
    <dbReference type="NCBI Taxonomy" id="128206"/>
    <lineage>
        <taxon>Eukaryota</taxon>
        <taxon>Viridiplantae</taxon>
        <taxon>Streptophyta</taxon>
        <taxon>Embryophyta</taxon>
        <taxon>Bryophyta</taxon>
        <taxon>Sphagnophytina</taxon>
        <taxon>Sphagnopsida</taxon>
        <taxon>Sphagnales</taxon>
        <taxon>Sphagnaceae</taxon>
        <taxon>Sphagnum</taxon>
    </lineage>
</organism>
<feature type="region of interest" description="Disordered" evidence="3">
    <location>
        <begin position="567"/>
        <end position="598"/>
    </location>
</feature>
<accession>A0ABP0X4L3</accession>
<proteinExistence type="predicted"/>
<dbReference type="PANTHER" id="PTHR45973">
    <property type="entry name" value="PROTEIN PHOSPHATASE 1 REGULATORY SUBUNIT SDS22-RELATED"/>
    <property type="match status" value="1"/>
</dbReference>
<feature type="compositionally biased region" description="Low complexity" evidence="3">
    <location>
        <begin position="568"/>
        <end position="589"/>
    </location>
</feature>
<evidence type="ECO:0000256" key="1">
    <source>
        <dbReference type="ARBA" id="ARBA00022614"/>
    </source>
</evidence>
<dbReference type="Pfam" id="PF14580">
    <property type="entry name" value="LRR_9"/>
    <property type="match status" value="1"/>
</dbReference>
<dbReference type="Gene3D" id="3.80.10.10">
    <property type="entry name" value="Ribonuclease Inhibitor"/>
    <property type="match status" value="2"/>
</dbReference>
<dbReference type="PANTHER" id="PTHR45973:SF32">
    <property type="entry name" value="DYNEIN ASSEMBLY FACTOR 1, AXONEMAL HOMOLOG"/>
    <property type="match status" value="1"/>
</dbReference>
<dbReference type="Proteomes" id="UP001497444">
    <property type="component" value="Chromosome 5"/>
</dbReference>
<dbReference type="PROSITE" id="PS51450">
    <property type="entry name" value="LRR"/>
    <property type="match status" value="5"/>
</dbReference>
<protein>
    <recommendedName>
        <fullName evidence="6">Dynein assembly factor 1, axonemal homolog</fullName>
    </recommendedName>
</protein>
<name>A0ABP0X4L3_9BRYO</name>
<dbReference type="InterPro" id="IPR001611">
    <property type="entry name" value="Leu-rich_rpt"/>
</dbReference>
<dbReference type="InterPro" id="IPR050576">
    <property type="entry name" value="Cilia_flagella_integrity"/>
</dbReference>
<dbReference type="EMBL" id="OZ020100">
    <property type="protein sequence ID" value="CAK9273587.1"/>
    <property type="molecule type" value="Genomic_DNA"/>
</dbReference>
<evidence type="ECO:0008006" key="6">
    <source>
        <dbReference type="Google" id="ProtNLM"/>
    </source>
</evidence>
<dbReference type="SUPFAM" id="SSF52075">
    <property type="entry name" value="Outer arm dynein light chain 1"/>
    <property type="match status" value="1"/>
</dbReference>
<evidence type="ECO:0000313" key="4">
    <source>
        <dbReference type="EMBL" id="CAK9273587.1"/>
    </source>
</evidence>
<evidence type="ECO:0000313" key="5">
    <source>
        <dbReference type="Proteomes" id="UP001497444"/>
    </source>
</evidence>
<dbReference type="SMART" id="SM00365">
    <property type="entry name" value="LRR_SD22"/>
    <property type="match status" value="4"/>
</dbReference>
<evidence type="ECO:0000256" key="3">
    <source>
        <dbReference type="SAM" id="MobiDB-lite"/>
    </source>
</evidence>
<keyword evidence="1" id="KW-0433">Leucine-rich repeat</keyword>
<keyword evidence="5" id="KW-1185">Reference proteome</keyword>